<keyword evidence="3" id="KW-1185">Reference proteome</keyword>
<dbReference type="InParanoid" id="A0A0P0W3B8"/>
<name>A0A0P0W3B8_ORYSJ</name>
<reference evidence="3" key="1">
    <citation type="journal article" date="2005" name="Nature">
        <title>The map-based sequence of the rice genome.</title>
        <authorList>
            <consortium name="International rice genome sequencing project (IRGSP)"/>
            <person name="Matsumoto T."/>
            <person name="Wu J."/>
            <person name="Kanamori H."/>
            <person name="Katayose Y."/>
            <person name="Fujisawa M."/>
            <person name="Namiki N."/>
            <person name="Mizuno H."/>
            <person name="Yamamoto K."/>
            <person name="Antonio B.A."/>
            <person name="Baba T."/>
            <person name="Sakata K."/>
            <person name="Nagamura Y."/>
            <person name="Aoki H."/>
            <person name="Arikawa K."/>
            <person name="Arita K."/>
            <person name="Bito T."/>
            <person name="Chiden Y."/>
            <person name="Fujitsuka N."/>
            <person name="Fukunaka R."/>
            <person name="Hamada M."/>
            <person name="Harada C."/>
            <person name="Hayashi A."/>
            <person name="Hijishita S."/>
            <person name="Honda M."/>
            <person name="Hosokawa S."/>
            <person name="Ichikawa Y."/>
            <person name="Idonuma A."/>
            <person name="Iijima M."/>
            <person name="Ikeda M."/>
            <person name="Ikeno M."/>
            <person name="Ito K."/>
            <person name="Ito S."/>
            <person name="Ito T."/>
            <person name="Ito Y."/>
            <person name="Ito Y."/>
            <person name="Iwabuchi A."/>
            <person name="Kamiya K."/>
            <person name="Karasawa W."/>
            <person name="Kurita K."/>
            <person name="Katagiri S."/>
            <person name="Kikuta A."/>
            <person name="Kobayashi H."/>
            <person name="Kobayashi N."/>
            <person name="Machita K."/>
            <person name="Maehara T."/>
            <person name="Masukawa M."/>
            <person name="Mizubayashi T."/>
            <person name="Mukai Y."/>
            <person name="Nagasaki H."/>
            <person name="Nagata Y."/>
            <person name="Naito S."/>
            <person name="Nakashima M."/>
            <person name="Nakama Y."/>
            <person name="Nakamichi Y."/>
            <person name="Nakamura M."/>
            <person name="Meguro A."/>
            <person name="Negishi M."/>
            <person name="Ohta I."/>
            <person name="Ohta T."/>
            <person name="Okamoto M."/>
            <person name="Ono N."/>
            <person name="Saji S."/>
            <person name="Sakaguchi M."/>
            <person name="Sakai K."/>
            <person name="Shibata M."/>
            <person name="Shimokawa T."/>
            <person name="Song J."/>
            <person name="Takazaki Y."/>
            <person name="Terasawa K."/>
            <person name="Tsugane M."/>
            <person name="Tsuji K."/>
            <person name="Ueda S."/>
            <person name="Waki K."/>
            <person name="Yamagata H."/>
            <person name="Yamamoto M."/>
            <person name="Yamamoto S."/>
            <person name="Yamane H."/>
            <person name="Yoshiki S."/>
            <person name="Yoshihara R."/>
            <person name="Yukawa K."/>
            <person name="Zhong H."/>
            <person name="Yano M."/>
            <person name="Yuan Q."/>
            <person name="Ouyang S."/>
            <person name="Liu J."/>
            <person name="Jones K.M."/>
            <person name="Gansberger K."/>
            <person name="Moffat K."/>
            <person name="Hill J."/>
            <person name="Bera J."/>
            <person name="Fadrosh D."/>
            <person name="Jin S."/>
            <person name="Johri S."/>
            <person name="Kim M."/>
            <person name="Overton L."/>
            <person name="Reardon M."/>
            <person name="Tsitrin T."/>
            <person name="Vuong H."/>
            <person name="Weaver B."/>
            <person name="Ciecko A."/>
            <person name="Tallon L."/>
            <person name="Jackson J."/>
            <person name="Pai G."/>
            <person name="Aken S.V."/>
            <person name="Utterback T."/>
            <person name="Reidmuller S."/>
            <person name="Feldblyum T."/>
            <person name="Hsiao J."/>
            <person name="Zismann V."/>
            <person name="Iobst S."/>
            <person name="de Vazeille A.R."/>
            <person name="Buell C.R."/>
            <person name="Ying K."/>
            <person name="Li Y."/>
            <person name="Lu T."/>
            <person name="Huang Y."/>
            <person name="Zhao Q."/>
            <person name="Feng Q."/>
            <person name="Zhang L."/>
            <person name="Zhu J."/>
            <person name="Weng Q."/>
            <person name="Mu J."/>
            <person name="Lu Y."/>
            <person name="Fan D."/>
            <person name="Liu Y."/>
            <person name="Guan J."/>
            <person name="Zhang Y."/>
            <person name="Yu S."/>
            <person name="Liu X."/>
            <person name="Zhang Y."/>
            <person name="Hong G."/>
            <person name="Han B."/>
            <person name="Choisne N."/>
            <person name="Demange N."/>
            <person name="Orjeda G."/>
            <person name="Samain S."/>
            <person name="Cattolico L."/>
            <person name="Pelletier E."/>
            <person name="Couloux A."/>
            <person name="Segurens B."/>
            <person name="Wincker P."/>
            <person name="D'Hont A."/>
            <person name="Scarpelli C."/>
            <person name="Weissenbach J."/>
            <person name="Salanoubat M."/>
            <person name="Quetier F."/>
            <person name="Yu Y."/>
            <person name="Kim H.R."/>
            <person name="Rambo T."/>
            <person name="Currie J."/>
            <person name="Collura K."/>
            <person name="Luo M."/>
            <person name="Yang T."/>
            <person name="Ammiraju J.S.S."/>
            <person name="Engler F."/>
            <person name="Soderlund C."/>
            <person name="Wing R.A."/>
            <person name="Palmer L.E."/>
            <person name="de la Bastide M."/>
            <person name="Spiegel L."/>
            <person name="Nascimento L."/>
            <person name="Zutavern T."/>
            <person name="O'Shaughnessy A."/>
            <person name="Dike S."/>
            <person name="Dedhia N."/>
            <person name="Preston R."/>
            <person name="Balija V."/>
            <person name="McCombie W.R."/>
            <person name="Chow T."/>
            <person name="Chen H."/>
            <person name="Chung M."/>
            <person name="Chen C."/>
            <person name="Shaw J."/>
            <person name="Wu H."/>
            <person name="Hsiao K."/>
            <person name="Chao Y."/>
            <person name="Chu M."/>
            <person name="Cheng C."/>
            <person name="Hour A."/>
            <person name="Lee P."/>
            <person name="Lin S."/>
            <person name="Lin Y."/>
            <person name="Liou J."/>
            <person name="Liu S."/>
            <person name="Hsing Y."/>
            <person name="Raghuvanshi S."/>
            <person name="Mohanty A."/>
            <person name="Bharti A.K."/>
            <person name="Gaur A."/>
            <person name="Gupta V."/>
            <person name="Kumar D."/>
            <person name="Ravi V."/>
            <person name="Vij S."/>
            <person name="Kapur A."/>
            <person name="Khurana P."/>
            <person name="Khurana P."/>
            <person name="Khurana J.P."/>
            <person name="Tyagi A.K."/>
            <person name="Gaikwad K."/>
            <person name="Singh A."/>
            <person name="Dalal V."/>
            <person name="Srivastava S."/>
            <person name="Dixit A."/>
            <person name="Pal A.K."/>
            <person name="Ghazi I.A."/>
            <person name="Yadav M."/>
            <person name="Pandit A."/>
            <person name="Bhargava A."/>
            <person name="Sureshbabu K."/>
            <person name="Batra K."/>
            <person name="Sharma T.R."/>
            <person name="Mohapatra T."/>
            <person name="Singh N.K."/>
            <person name="Messing J."/>
            <person name="Nelson A.B."/>
            <person name="Fuks G."/>
            <person name="Kavchok S."/>
            <person name="Keizer G."/>
            <person name="Linton E."/>
            <person name="Llaca V."/>
            <person name="Song R."/>
            <person name="Tanyolac B."/>
            <person name="Young S."/>
            <person name="Ho-Il K."/>
            <person name="Hahn J.H."/>
            <person name="Sangsakoo G."/>
            <person name="Vanavichit A."/>
            <person name="de Mattos Luiz.A.T."/>
            <person name="Zimmer P.D."/>
            <person name="Malone G."/>
            <person name="Dellagostin O."/>
            <person name="de Oliveira A.C."/>
            <person name="Bevan M."/>
            <person name="Bancroft I."/>
            <person name="Minx P."/>
            <person name="Cordum H."/>
            <person name="Wilson R."/>
            <person name="Cheng Z."/>
            <person name="Jin W."/>
            <person name="Jiang J."/>
            <person name="Leong S.A."/>
            <person name="Iwama H."/>
            <person name="Gojobori T."/>
            <person name="Itoh T."/>
            <person name="Niimura Y."/>
            <person name="Fujii Y."/>
            <person name="Habara T."/>
            <person name="Sakai H."/>
            <person name="Sato Y."/>
            <person name="Wilson G."/>
            <person name="Kumar K."/>
            <person name="McCouch S."/>
            <person name="Juretic N."/>
            <person name="Hoen D."/>
            <person name="Wright S."/>
            <person name="Bruskiewich R."/>
            <person name="Bureau T."/>
            <person name="Miyao A."/>
            <person name="Hirochika H."/>
            <person name="Nishikawa T."/>
            <person name="Kadowaki K."/>
            <person name="Sugiura M."/>
            <person name="Burr B."/>
            <person name="Sasaki T."/>
        </authorList>
    </citation>
    <scope>NUCLEOTIDE SEQUENCE [LARGE SCALE GENOMIC DNA]</scope>
    <source>
        <strain evidence="3">cv. Nipponbare</strain>
    </source>
</reference>
<dbReference type="Proteomes" id="UP000059680">
    <property type="component" value="Chromosome 3"/>
</dbReference>
<dbReference type="PaxDb" id="39947-A0A0P0W3B8"/>
<evidence type="ECO:0000313" key="2">
    <source>
        <dbReference type="EMBL" id="BAS86331.1"/>
    </source>
</evidence>
<feature type="non-terminal residue" evidence="2">
    <location>
        <position position="1"/>
    </location>
</feature>
<dbReference type="AlphaFoldDB" id="A0A0P0W3B8"/>
<evidence type="ECO:0000313" key="3">
    <source>
        <dbReference type="Proteomes" id="UP000059680"/>
    </source>
</evidence>
<organism evidence="2 3">
    <name type="scientific">Oryza sativa subsp. japonica</name>
    <name type="common">Rice</name>
    <dbReference type="NCBI Taxonomy" id="39947"/>
    <lineage>
        <taxon>Eukaryota</taxon>
        <taxon>Viridiplantae</taxon>
        <taxon>Streptophyta</taxon>
        <taxon>Embryophyta</taxon>
        <taxon>Tracheophyta</taxon>
        <taxon>Spermatophyta</taxon>
        <taxon>Magnoliopsida</taxon>
        <taxon>Liliopsida</taxon>
        <taxon>Poales</taxon>
        <taxon>Poaceae</taxon>
        <taxon>BOP clade</taxon>
        <taxon>Oryzoideae</taxon>
        <taxon>Oryzeae</taxon>
        <taxon>Oryzinae</taxon>
        <taxon>Oryza</taxon>
        <taxon>Oryza sativa</taxon>
    </lineage>
</organism>
<evidence type="ECO:0000256" key="1">
    <source>
        <dbReference type="SAM" id="MobiDB-lite"/>
    </source>
</evidence>
<dbReference type="OMA" id="SDPPWEG"/>
<protein>
    <submittedName>
        <fullName evidence="2">Os03g0744100 protein</fullName>
    </submittedName>
</protein>
<gene>
    <name evidence="2" type="ordered locus">Os03g0744100</name>
    <name evidence="2" type="ORF">OSNPB_030744100</name>
</gene>
<accession>A0A0P0W3B8</accession>
<proteinExistence type="predicted"/>
<reference evidence="2 3" key="3">
    <citation type="journal article" date="2013" name="Rice">
        <title>Improvement of the Oryza sativa Nipponbare reference genome using next generation sequence and optical map data.</title>
        <authorList>
            <person name="Kawahara Y."/>
            <person name="de la Bastide M."/>
            <person name="Hamilton J.P."/>
            <person name="Kanamori H."/>
            <person name="McCombie W.R."/>
            <person name="Ouyang S."/>
            <person name="Schwartz D.C."/>
            <person name="Tanaka T."/>
            <person name="Wu J."/>
            <person name="Zhou S."/>
            <person name="Childs K.L."/>
            <person name="Davidson R.M."/>
            <person name="Lin H."/>
            <person name="Quesada-Ocampo L."/>
            <person name="Vaillancourt B."/>
            <person name="Sakai H."/>
            <person name="Lee S.S."/>
            <person name="Kim J."/>
            <person name="Numa H."/>
            <person name="Itoh T."/>
            <person name="Buell C.R."/>
            <person name="Matsumoto T."/>
        </authorList>
    </citation>
    <scope>NUCLEOTIDE SEQUENCE [LARGE SCALE GENOMIC DNA]</scope>
    <source>
        <strain evidence="3">cv. Nipponbare</strain>
    </source>
</reference>
<dbReference type="EMBL" id="AP014959">
    <property type="protein sequence ID" value="BAS86331.1"/>
    <property type="molecule type" value="Genomic_DNA"/>
</dbReference>
<sequence>LLEEPLPSNPPQEEAAATRSTLSQRHRHRIHTRSPSPLSDPPWEGGERGQREPSPLDPSSSAAGSTRGRRRRRHRCRIYRGREARWRGGDGERGESIRGSLGLPVSDHSLRLKLLASEYHHRLHVFALQEDLHGDGIVDLAGNSREKEGLRRCCG</sequence>
<feature type="region of interest" description="Disordered" evidence="1">
    <location>
        <begin position="1"/>
        <end position="75"/>
    </location>
</feature>
<reference evidence="2 3" key="2">
    <citation type="journal article" date="2013" name="Plant Cell Physiol.">
        <title>Rice Annotation Project Database (RAP-DB): an integrative and interactive database for rice genomics.</title>
        <authorList>
            <person name="Sakai H."/>
            <person name="Lee S.S."/>
            <person name="Tanaka T."/>
            <person name="Numa H."/>
            <person name="Kim J."/>
            <person name="Kawahara Y."/>
            <person name="Wakimoto H."/>
            <person name="Yang C.C."/>
            <person name="Iwamoto M."/>
            <person name="Abe T."/>
            <person name="Yamada Y."/>
            <person name="Muto A."/>
            <person name="Inokuchi H."/>
            <person name="Ikemura T."/>
            <person name="Matsumoto T."/>
            <person name="Sasaki T."/>
            <person name="Itoh T."/>
        </authorList>
    </citation>
    <scope>NUCLEOTIDE SEQUENCE [LARGE SCALE GENOMIC DNA]</scope>
    <source>
        <strain evidence="3">cv. Nipponbare</strain>
    </source>
</reference>